<evidence type="ECO:0000313" key="1">
    <source>
        <dbReference type="EMBL" id="KAK7043904.1"/>
    </source>
</evidence>
<organism evidence="1 2">
    <name type="scientific">Paramarasmius palmivorus</name>
    <dbReference type="NCBI Taxonomy" id="297713"/>
    <lineage>
        <taxon>Eukaryota</taxon>
        <taxon>Fungi</taxon>
        <taxon>Dikarya</taxon>
        <taxon>Basidiomycota</taxon>
        <taxon>Agaricomycotina</taxon>
        <taxon>Agaricomycetes</taxon>
        <taxon>Agaricomycetidae</taxon>
        <taxon>Agaricales</taxon>
        <taxon>Marasmiineae</taxon>
        <taxon>Marasmiaceae</taxon>
        <taxon>Paramarasmius</taxon>
    </lineage>
</organism>
<accession>A0AAW0CYL1</accession>
<dbReference type="Proteomes" id="UP001383192">
    <property type="component" value="Unassembled WGS sequence"/>
</dbReference>
<comment type="caution">
    <text evidence="1">The sequence shown here is derived from an EMBL/GenBank/DDBJ whole genome shotgun (WGS) entry which is preliminary data.</text>
</comment>
<protein>
    <recommendedName>
        <fullName evidence="3">Chalcone-flavonone isomerase family protein</fullName>
    </recommendedName>
</protein>
<keyword evidence="2" id="KW-1185">Reference proteome</keyword>
<proteinExistence type="predicted"/>
<gene>
    <name evidence="1" type="ORF">VNI00_008070</name>
</gene>
<dbReference type="EMBL" id="JAYKXP010000027">
    <property type="protein sequence ID" value="KAK7043904.1"/>
    <property type="molecule type" value="Genomic_DNA"/>
</dbReference>
<reference evidence="1 2" key="1">
    <citation type="submission" date="2024-01" db="EMBL/GenBank/DDBJ databases">
        <title>A draft genome for a cacao thread blight-causing isolate of Paramarasmius palmivorus.</title>
        <authorList>
            <person name="Baruah I.K."/>
            <person name="Bukari Y."/>
            <person name="Amoako-Attah I."/>
            <person name="Meinhardt L.W."/>
            <person name="Bailey B.A."/>
            <person name="Cohen S.P."/>
        </authorList>
    </citation>
    <scope>NUCLEOTIDE SEQUENCE [LARGE SCALE GENOMIC DNA]</scope>
    <source>
        <strain evidence="1 2">GH-12</strain>
    </source>
</reference>
<evidence type="ECO:0008006" key="3">
    <source>
        <dbReference type="Google" id="ProtNLM"/>
    </source>
</evidence>
<evidence type="ECO:0000313" key="2">
    <source>
        <dbReference type="Proteomes" id="UP001383192"/>
    </source>
</evidence>
<name>A0AAW0CYL1_9AGAR</name>
<sequence>MTSPWPGLQTHLRGLQNGATNSATNSASNGYSPLLFHLFPLEKFIIYSPINITAFPLSYSVKLPKDERAVFLLHVRGPGELQSEQARAKADEEIRKKAKELVGGGGVRVLHCVVAFGSKLAFYKLDTSSGMIEPEPSKALAIERWNNDVMSADGARKLKDVVLDIQKMLGAK</sequence>
<dbReference type="AlphaFoldDB" id="A0AAW0CYL1"/>